<dbReference type="Gene3D" id="1.10.10.60">
    <property type="entry name" value="Homeodomain-like"/>
    <property type="match status" value="1"/>
</dbReference>
<dbReference type="SUPFAM" id="SSF46689">
    <property type="entry name" value="Homeodomain-like"/>
    <property type="match status" value="1"/>
</dbReference>
<dbReference type="InterPro" id="IPR050109">
    <property type="entry name" value="HTH-type_TetR-like_transc_reg"/>
</dbReference>
<feature type="domain" description="HTH tetR-type" evidence="5">
    <location>
        <begin position="1"/>
        <end position="55"/>
    </location>
</feature>
<feature type="DNA-binding region" description="H-T-H motif" evidence="4">
    <location>
        <begin position="18"/>
        <end position="37"/>
    </location>
</feature>
<organism evidence="6 7">
    <name type="scientific">Gordonia terrae C-6</name>
    <dbReference type="NCBI Taxonomy" id="1316928"/>
    <lineage>
        <taxon>Bacteria</taxon>
        <taxon>Bacillati</taxon>
        <taxon>Actinomycetota</taxon>
        <taxon>Actinomycetes</taxon>
        <taxon>Mycobacteriales</taxon>
        <taxon>Gordoniaceae</taxon>
        <taxon>Gordonia</taxon>
    </lineage>
</organism>
<dbReference type="AlphaFoldDB" id="R7Y8L1"/>
<dbReference type="InterPro" id="IPR009057">
    <property type="entry name" value="Homeodomain-like_sf"/>
</dbReference>
<gene>
    <name evidence="6" type="ORF">GTC6_13991</name>
</gene>
<proteinExistence type="predicted"/>
<keyword evidence="3" id="KW-0804">Transcription</keyword>
<dbReference type="InterPro" id="IPR041347">
    <property type="entry name" value="MftR_C"/>
</dbReference>
<dbReference type="Proteomes" id="UP000013569">
    <property type="component" value="Unassembled WGS sequence"/>
</dbReference>
<dbReference type="EMBL" id="AQPW01000016">
    <property type="protein sequence ID" value="EON32099.1"/>
    <property type="molecule type" value="Genomic_DNA"/>
</dbReference>
<dbReference type="InterPro" id="IPR001647">
    <property type="entry name" value="HTH_TetR"/>
</dbReference>
<keyword evidence="1" id="KW-0805">Transcription regulation</keyword>
<evidence type="ECO:0000256" key="2">
    <source>
        <dbReference type="ARBA" id="ARBA00023125"/>
    </source>
</evidence>
<comment type="caution">
    <text evidence="6">The sequence shown here is derived from an EMBL/GenBank/DDBJ whole genome shotgun (WGS) entry which is preliminary data.</text>
</comment>
<evidence type="ECO:0000259" key="5">
    <source>
        <dbReference type="PROSITE" id="PS50977"/>
    </source>
</evidence>
<evidence type="ECO:0000256" key="3">
    <source>
        <dbReference type="ARBA" id="ARBA00023163"/>
    </source>
</evidence>
<dbReference type="Pfam" id="PF00440">
    <property type="entry name" value="TetR_N"/>
    <property type="match status" value="1"/>
</dbReference>
<accession>R7Y8L1</accession>
<evidence type="ECO:0000256" key="1">
    <source>
        <dbReference type="ARBA" id="ARBA00023015"/>
    </source>
</evidence>
<dbReference type="PROSITE" id="PS50977">
    <property type="entry name" value="HTH_TETR_2"/>
    <property type="match status" value="1"/>
</dbReference>
<dbReference type="PANTHER" id="PTHR30055:SF238">
    <property type="entry name" value="MYCOFACTOCIN BIOSYNTHESIS TRANSCRIPTIONAL REGULATOR MFTR-RELATED"/>
    <property type="match status" value="1"/>
</dbReference>
<evidence type="ECO:0000256" key="4">
    <source>
        <dbReference type="PROSITE-ProRule" id="PRU00335"/>
    </source>
</evidence>
<dbReference type="PRINTS" id="PR00455">
    <property type="entry name" value="HTHTETR"/>
</dbReference>
<keyword evidence="2 4" id="KW-0238">DNA-binding</keyword>
<dbReference type="PANTHER" id="PTHR30055">
    <property type="entry name" value="HTH-TYPE TRANSCRIPTIONAL REGULATOR RUTR"/>
    <property type="match status" value="1"/>
</dbReference>
<evidence type="ECO:0000313" key="7">
    <source>
        <dbReference type="Proteomes" id="UP000013569"/>
    </source>
</evidence>
<dbReference type="Gene3D" id="1.10.357.10">
    <property type="entry name" value="Tetracycline Repressor, domain 2"/>
    <property type="match status" value="1"/>
</dbReference>
<dbReference type="PROSITE" id="PS01081">
    <property type="entry name" value="HTH_TETR_1"/>
    <property type="match status" value="1"/>
</dbReference>
<name>R7Y8L1_9ACTN</name>
<dbReference type="Pfam" id="PF17754">
    <property type="entry name" value="TetR_C_14"/>
    <property type="match status" value="1"/>
</dbReference>
<dbReference type="GO" id="GO:0000976">
    <property type="term" value="F:transcription cis-regulatory region binding"/>
    <property type="evidence" value="ECO:0007669"/>
    <property type="project" value="TreeGrafter"/>
</dbReference>
<sequence length="183" mass="20367">MEQAAVALMIDRGYENVSVEDIAAAAGIGRTTFFRYFGSKSGVIWLEFDATIERLADVLEASADADDVLGSVRTAVLESTRLAVFSSDVWLERFQLLDTTPDLHAGAQARWEQWRLPIESFVANRAADHVDHYVPMVVAAACHAVFVAELRHWRNRDSERIDLLTRLDAHLGNVLSHLDGLFG</sequence>
<evidence type="ECO:0000313" key="6">
    <source>
        <dbReference type="EMBL" id="EON32099.1"/>
    </source>
</evidence>
<dbReference type="GO" id="GO:0003700">
    <property type="term" value="F:DNA-binding transcription factor activity"/>
    <property type="evidence" value="ECO:0007669"/>
    <property type="project" value="TreeGrafter"/>
</dbReference>
<protein>
    <submittedName>
        <fullName evidence="6">Transcriptional regulator</fullName>
    </submittedName>
</protein>
<dbReference type="InterPro" id="IPR023772">
    <property type="entry name" value="DNA-bd_HTH_TetR-type_CS"/>
</dbReference>
<reference evidence="6 7" key="1">
    <citation type="journal article" date="2013" name="Genome Announc.">
        <title>Draft Genome Sequence of a Benzothiophene-Desulfurizing Bacterium, Gordona terrae Strain C-6.</title>
        <authorList>
            <person name="Wang W."/>
            <person name="Ma T."/>
            <person name="Ren Y."/>
            <person name="Li G."/>
        </authorList>
    </citation>
    <scope>NUCLEOTIDE SEQUENCE [LARGE SCALE GENOMIC DNA]</scope>
    <source>
        <strain evidence="6 7">C-6</strain>
    </source>
</reference>
<dbReference type="PATRIC" id="fig|1316928.3.peg.2821"/>